<name>A0ACB9DK95_ARCLA</name>
<sequence>MADVTSKKLLLFVALLLVVPLFVRSLETGHSTSVRRLLKHSQPPKTTMAATAAATTTHAEFHAAAHEVPSGPNPESNRLIGVREASHHGWEAFALNIVYTDITYETERSFKD</sequence>
<comment type="caution">
    <text evidence="1">The sequence shown here is derived from an EMBL/GenBank/DDBJ whole genome shotgun (WGS) entry which is preliminary data.</text>
</comment>
<dbReference type="Proteomes" id="UP001055879">
    <property type="component" value="Linkage Group LG03"/>
</dbReference>
<evidence type="ECO:0000313" key="1">
    <source>
        <dbReference type="EMBL" id="KAI3746911.1"/>
    </source>
</evidence>
<proteinExistence type="predicted"/>
<accession>A0ACB9DK95</accession>
<reference evidence="2" key="1">
    <citation type="journal article" date="2022" name="Mol. Ecol. Resour.">
        <title>The genomes of chicory, endive, great burdock and yacon provide insights into Asteraceae palaeo-polyploidization history and plant inulin production.</title>
        <authorList>
            <person name="Fan W."/>
            <person name="Wang S."/>
            <person name="Wang H."/>
            <person name="Wang A."/>
            <person name="Jiang F."/>
            <person name="Liu H."/>
            <person name="Zhao H."/>
            <person name="Xu D."/>
            <person name="Zhang Y."/>
        </authorList>
    </citation>
    <scope>NUCLEOTIDE SEQUENCE [LARGE SCALE GENOMIC DNA]</scope>
    <source>
        <strain evidence="2">cv. Niubang</strain>
    </source>
</reference>
<reference evidence="1 2" key="2">
    <citation type="journal article" date="2022" name="Mol. Ecol. Resour.">
        <title>The genomes of chicory, endive, great burdock and yacon provide insights into Asteraceae paleo-polyploidization history and plant inulin production.</title>
        <authorList>
            <person name="Fan W."/>
            <person name="Wang S."/>
            <person name="Wang H."/>
            <person name="Wang A."/>
            <person name="Jiang F."/>
            <person name="Liu H."/>
            <person name="Zhao H."/>
            <person name="Xu D."/>
            <person name="Zhang Y."/>
        </authorList>
    </citation>
    <scope>NUCLEOTIDE SEQUENCE [LARGE SCALE GENOMIC DNA]</scope>
    <source>
        <strain evidence="2">cv. Niubang</strain>
    </source>
</reference>
<organism evidence="1 2">
    <name type="scientific">Arctium lappa</name>
    <name type="common">Greater burdock</name>
    <name type="synonym">Lappa major</name>
    <dbReference type="NCBI Taxonomy" id="4217"/>
    <lineage>
        <taxon>Eukaryota</taxon>
        <taxon>Viridiplantae</taxon>
        <taxon>Streptophyta</taxon>
        <taxon>Embryophyta</taxon>
        <taxon>Tracheophyta</taxon>
        <taxon>Spermatophyta</taxon>
        <taxon>Magnoliopsida</taxon>
        <taxon>eudicotyledons</taxon>
        <taxon>Gunneridae</taxon>
        <taxon>Pentapetalae</taxon>
        <taxon>asterids</taxon>
        <taxon>campanulids</taxon>
        <taxon>Asterales</taxon>
        <taxon>Asteraceae</taxon>
        <taxon>Carduoideae</taxon>
        <taxon>Cardueae</taxon>
        <taxon>Arctiinae</taxon>
        <taxon>Arctium</taxon>
    </lineage>
</organism>
<evidence type="ECO:0000313" key="2">
    <source>
        <dbReference type="Proteomes" id="UP001055879"/>
    </source>
</evidence>
<protein>
    <submittedName>
        <fullName evidence="1">Uncharacterized protein</fullName>
    </submittedName>
</protein>
<dbReference type="EMBL" id="CM042049">
    <property type="protein sequence ID" value="KAI3746911.1"/>
    <property type="molecule type" value="Genomic_DNA"/>
</dbReference>
<keyword evidence="2" id="KW-1185">Reference proteome</keyword>
<gene>
    <name evidence="1" type="ORF">L6452_09353</name>
</gene>